<dbReference type="RefSeq" id="WP_022340239.1">
    <property type="nucleotide sequence ID" value="NZ_JADYTI010000128.1"/>
</dbReference>
<feature type="chain" id="PRO_5043700443" evidence="1">
    <location>
        <begin position="21"/>
        <end position="245"/>
    </location>
</feature>
<comment type="caution">
    <text evidence="3">The sequence shown here is derived from an EMBL/GenBank/DDBJ whole genome shotgun (WGS) entry which is preliminary data.</text>
</comment>
<dbReference type="EMBL" id="JANRHJ010000006">
    <property type="protein sequence ID" value="MCR8873619.1"/>
    <property type="molecule type" value="Genomic_DNA"/>
</dbReference>
<evidence type="ECO:0000313" key="3">
    <source>
        <dbReference type="EMBL" id="MCR8873619.1"/>
    </source>
</evidence>
<feature type="domain" description="Outer membrane protein beta-barrel" evidence="2">
    <location>
        <begin position="33"/>
        <end position="209"/>
    </location>
</feature>
<name>A0AAW5N7M9_9BACT</name>
<proteinExistence type="predicted"/>
<dbReference type="Pfam" id="PF13568">
    <property type="entry name" value="OMP_b-brl_2"/>
    <property type="match status" value="1"/>
</dbReference>
<evidence type="ECO:0000256" key="1">
    <source>
        <dbReference type="SAM" id="SignalP"/>
    </source>
</evidence>
<gene>
    <name evidence="3" type="ORF">NW209_06275</name>
</gene>
<keyword evidence="4" id="KW-1185">Reference proteome</keyword>
<accession>A0AAW5N7M9</accession>
<dbReference type="InterPro" id="IPR025665">
    <property type="entry name" value="Beta-barrel_OMP_2"/>
</dbReference>
<keyword evidence="1" id="KW-0732">Signal</keyword>
<organism evidence="3 4">
    <name type="scientific">Phocaeicola barnesiae</name>
    <dbReference type="NCBI Taxonomy" id="376804"/>
    <lineage>
        <taxon>Bacteria</taxon>
        <taxon>Pseudomonadati</taxon>
        <taxon>Bacteroidota</taxon>
        <taxon>Bacteroidia</taxon>
        <taxon>Bacteroidales</taxon>
        <taxon>Bacteroidaceae</taxon>
        <taxon>Phocaeicola</taxon>
    </lineage>
</organism>
<sequence>MNRRISLFLISCLFPVPFLAQKATAPMLTLSKSQSKINLGVKGGFNSSMFFTDEFRIGSETVRGLQNNYKVGYFGAFFLRFNLKQHHFIQPEFSYNVSKGSVSVQNNIENSSILPGEALIKNTITSVNIPLLYGYKFVDAAPYGMSFFIGPQVAWTWKEQTSHEFTGFYQQDILEQIHPFNYSAVIGLAVNVSNIFFDFRYEIGLHNLTKSVIYNQAQTESPYNEMDISLKYRRNVMSFSVGVMF</sequence>
<reference evidence="3 4" key="1">
    <citation type="submission" date="2022-08" db="EMBL/GenBank/DDBJ databases">
        <authorList>
            <person name="Zeman M."/>
            <person name="Kubasova T."/>
        </authorList>
    </citation>
    <scope>NUCLEOTIDE SEQUENCE [LARGE SCALE GENOMIC DNA]</scope>
    <source>
        <strain evidence="3 4">ET62</strain>
    </source>
</reference>
<feature type="signal peptide" evidence="1">
    <location>
        <begin position="1"/>
        <end position="20"/>
    </location>
</feature>
<protein>
    <submittedName>
        <fullName evidence="3">PorT family protein</fullName>
    </submittedName>
</protein>
<dbReference type="AlphaFoldDB" id="A0AAW5N7M9"/>
<evidence type="ECO:0000313" key="4">
    <source>
        <dbReference type="Proteomes" id="UP001204579"/>
    </source>
</evidence>
<dbReference type="Proteomes" id="UP001204579">
    <property type="component" value="Unassembled WGS sequence"/>
</dbReference>
<evidence type="ECO:0000259" key="2">
    <source>
        <dbReference type="Pfam" id="PF13568"/>
    </source>
</evidence>